<organism evidence="8">
    <name type="scientific">Kuenenia stuttgartiensis</name>
    <dbReference type="NCBI Taxonomy" id="174633"/>
    <lineage>
        <taxon>Bacteria</taxon>
        <taxon>Pseudomonadati</taxon>
        <taxon>Planctomycetota</taxon>
        <taxon>Candidatus Brocadiia</taxon>
        <taxon>Candidatus Brocadiales</taxon>
        <taxon>Candidatus Brocadiaceae</taxon>
        <taxon>Candidatus Kuenenia</taxon>
    </lineage>
</organism>
<reference evidence="8" key="1">
    <citation type="journal article" date="2006" name="Nature">
        <title>Deciphering the evolution and metabolism of an anammox bacterium from a community genome.</title>
        <authorList>
            <person name="Strous M."/>
            <person name="Pelletier E."/>
            <person name="Mangenot S."/>
            <person name="Rattei T."/>
            <person name="Lehner A."/>
            <person name="Taylor M.W."/>
            <person name="Horn M."/>
            <person name="Daims H."/>
            <person name="Bartol-Mavel D."/>
            <person name="Wincker P."/>
            <person name="Barbe V."/>
            <person name="Fonknechten N."/>
            <person name="Vallenet D."/>
            <person name="Segurens B."/>
            <person name="Schenowitz-Truong C."/>
            <person name="Medigue C."/>
            <person name="Collingro A."/>
            <person name="Snel B."/>
            <person name="Dutilh B.E."/>
            <person name="OpDenCamp H.J.M."/>
            <person name="vanDerDrift C."/>
            <person name="Cirpus I."/>
            <person name="vanDePas-Schoonen K.T."/>
            <person name="Harhangi H.R."/>
            <person name="vanNiftrik L."/>
            <person name="Schmid M."/>
            <person name="Keltjens J."/>
            <person name="vanDeVossenberg J."/>
            <person name="Kartal B."/>
            <person name="Meier H."/>
            <person name="Frishman D."/>
            <person name="Huynen M.A."/>
            <person name="Mewes H."/>
            <person name="Weissenbach J."/>
            <person name="Jetten M.S.M."/>
            <person name="Wagner M."/>
            <person name="LePaslier D."/>
        </authorList>
    </citation>
    <scope>NUCLEOTIDE SEQUENCE</scope>
</reference>
<name>Q1Q1D0_KUEST</name>
<dbReference type="SUPFAM" id="SSF103190">
    <property type="entry name" value="Sensory domain-like"/>
    <property type="match status" value="1"/>
</dbReference>
<protein>
    <recommendedName>
        <fullName evidence="7">Cache domain-containing protein</fullName>
    </recommendedName>
</protein>
<reference evidence="8" key="2">
    <citation type="submission" date="2006-01" db="EMBL/GenBank/DDBJ databases">
        <authorList>
            <person name="Genoscope"/>
        </authorList>
    </citation>
    <scope>NUCLEOTIDE SEQUENCE</scope>
</reference>
<dbReference type="InterPro" id="IPR033479">
    <property type="entry name" value="dCache_1"/>
</dbReference>
<evidence type="ECO:0000256" key="5">
    <source>
        <dbReference type="ARBA" id="ARBA00023136"/>
    </source>
</evidence>
<dbReference type="EMBL" id="CT573071">
    <property type="protein sequence ID" value="CAJ73808.1"/>
    <property type="molecule type" value="Genomic_DNA"/>
</dbReference>
<sequence>MEKKMFISIRNRLIFLLIAFTLLPLVVLRIVAYPKMQSDVERELVRNLQGVESKQEDLIRTWMRERQKDARVIGDSPVILKSLKITKKDADYASILLYLNRLISEYGYKEIFLCNSNGLVTISTMEIMVGGDVSQKNYFTEATRGKTFVSEVHPADIPLINENGEKEMGVPTMFVSAPVKDESGIINGVIVLRLDINTLSDMVVKVELGTTGEAYLVNREGYMITESRFAETLREMGVVEKRCSLELKVVEPGTDVLTYGVAQCIAGTDGFDARGYKDYSGVTVLGVWRWMPDFNWGLITEIDKDEGYGVVYNLQYVVNAILLFLAFPIIIAAVLIARQLTTACALDEEKKK</sequence>
<proteinExistence type="predicted"/>
<evidence type="ECO:0000259" key="7">
    <source>
        <dbReference type="Pfam" id="PF02743"/>
    </source>
</evidence>
<dbReference type="AlphaFoldDB" id="Q1Q1D0"/>
<accession>Q1Q1D0</accession>
<evidence type="ECO:0000256" key="3">
    <source>
        <dbReference type="ARBA" id="ARBA00022692"/>
    </source>
</evidence>
<evidence type="ECO:0000256" key="2">
    <source>
        <dbReference type="ARBA" id="ARBA00022475"/>
    </source>
</evidence>
<feature type="transmembrane region" description="Helical" evidence="6">
    <location>
        <begin position="316"/>
        <end position="337"/>
    </location>
</feature>
<gene>
    <name evidence="8" type="ORF">kuste3052</name>
</gene>
<evidence type="ECO:0000256" key="1">
    <source>
        <dbReference type="ARBA" id="ARBA00004651"/>
    </source>
</evidence>
<feature type="domain" description="Cache" evidence="7">
    <location>
        <begin position="59"/>
        <end position="300"/>
    </location>
</feature>
<dbReference type="InterPro" id="IPR029151">
    <property type="entry name" value="Sensor-like_sf"/>
</dbReference>
<dbReference type="Gene3D" id="3.30.450.20">
    <property type="entry name" value="PAS domain"/>
    <property type="match status" value="1"/>
</dbReference>
<comment type="subcellular location">
    <subcellularLocation>
        <location evidence="1">Cell membrane</location>
        <topology evidence="1">Multi-pass membrane protein</topology>
    </subcellularLocation>
</comment>
<evidence type="ECO:0000256" key="6">
    <source>
        <dbReference type="SAM" id="Phobius"/>
    </source>
</evidence>
<evidence type="ECO:0000313" key="8">
    <source>
        <dbReference type="EMBL" id="CAJ73808.1"/>
    </source>
</evidence>
<dbReference type="Pfam" id="PF02743">
    <property type="entry name" value="dCache_1"/>
    <property type="match status" value="1"/>
</dbReference>
<keyword evidence="4 6" id="KW-1133">Transmembrane helix</keyword>
<evidence type="ECO:0000256" key="4">
    <source>
        <dbReference type="ARBA" id="ARBA00022989"/>
    </source>
</evidence>
<keyword evidence="2" id="KW-1003">Cell membrane</keyword>
<keyword evidence="5 6" id="KW-0472">Membrane</keyword>
<dbReference type="GO" id="GO:0005886">
    <property type="term" value="C:plasma membrane"/>
    <property type="evidence" value="ECO:0007669"/>
    <property type="project" value="UniProtKB-SubCell"/>
</dbReference>
<keyword evidence="3 6" id="KW-0812">Transmembrane</keyword>